<name>A0A2M8L4J2_9BACT</name>
<dbReference type="InterPro" id="IPR035328">
    <property type="entry name" value="DUF3048_C"/>
</dbReference>
<dbReference type="SUPFAM" id="SSF159774">
    <property type="entry name" value="YerB-like"/>
    <property type="match status" value="1"/>
</dbReference>
<sequence length="393" mass="44537">MEKVGKKKKIILLTLAGVGLYLLTSGISYATFSYLGVPTTSIVSPLPSGESKFKVDLSAPKTEECPLNGQMFTKAEKDIWSKRRPLTVMIEDHQDCRPQSGISRADVVYEAVAEGGITRFLAVFYCGVSALDVQIGPVRSARTYFLDFASEYGDFPLYAHVGGANTPGPANALGQIGNYGWLRKGNDLNQFSIGFPTFWRDYERLGHPVATEHTMYSTTDKLYEMAEKRNLTNVDEDKVSWDKNFVKWQFKDDVKEGERGTKSPSFSFWSGYKDYDVKWEYDLTSNDYKRINGEVLQKDKNDQMEIRGKVIVIAFMKESRANDGYEGNLHLLYGTKGSGKTLIFQDGQVLEGTWNKKDREERMIFKDQKGKEIKLNRGQIWIEVLPVGQEVSY</sequence>
<dbReference type="EMBL" id="PFEK01000003">
    <property type="protein sequence ID" value="PJE67855.1"/>
    <property type="molecule type" value="Genomic_DNA"/>
</dbReference>
<gene>
    <name evidence="3" type="ORF">COU95_00115</name>
</gene>
<organism evidence="3 4">
    <name type="scientific">Candidatus Shapirobacteria bacterium CG10_big_fil_rev_8_21_14_0_10_40_9</name>
    <dbReference type="NCBI Taxonomy" id="1974888"/>
    <lineage>
        <taxon>Bacteria</taxon>
        <taxon>Candidatus Shapironibacteriota</taxon>
    </lineage>
</organism>
<dbReference type="InterPro" id="IPR021416">
    <property type="entry name" value="DUF3048_N"/>
</dbReference>
<evidence type="ECO:0008006" key="5">
    <source>
        <dbReference type="Google" id="ProtNLM"/>
    </source>
</evidence>
<reference evidence="4" key="1">
    <citation type="submission" date="2017-09" db="EMBL/GenBank/DDBJ databases">
        <title>Depth-based differentiation of microbial function through sediment-hosted aquifers and enrichment of novel symbionts in the deep terrestrial subsurface.</title>
        <authorList>
            <person name="Probst A.J."/>
            <person name="Ladd B."/>
            <person name="Jarett J.K."/>
            <person name="Geller-Mcgrath D.E."/>
            <person name="Sieber C.M.K."/>
            <person name="Emerson J.B."/>
            <person name="Anantharaman K."/>
            <person name="Thomas B.C."/>
            <person name="Malmstrom R."/>
            <person name="Stieglmeier M."/>
            <person name="Klingl A."/>
            <person name="Woyke T."/>
            <person name="Ryan C.M."/>
            <person name="Banfield J.F."/>
        </authorList>
    </citation>
    <scope>NUCLEOTIDE SEQUENCE [LARGE SCALE GENOMIC DNA]</scope>
</reference>
<evidence type="ECO:0000259" key="1">
    <source>
        <dbReference type="Pfam" id="PF11258"/>
    </source>
</evidence>
<dbReference type="Proteomes" id="UP000231474">
    <property type="component" value="Unassembled WGS sequence"/>
</dbReference>
<protein>
    <recommendedName>
        <fullName evidence="5">DUF3048 domain-containing protein</fullName>
    </recommendedName>
</protein>
<accession>A0A2M8L4J2</accession>
<dbReference type="AlphaFoldDB" id="A0A2M8L4J2"/>
<feature type="domain" description="DUF3048" evidence="1">
    <location>
        <begin position="81"/>
        <end position="231"/>
    </location>
</feature>
<evidence type="ECO:0000259" key="2">
    <source>
        <dbReference type="Pfam" id="PF17479"/>
    </source>
</evidence>
<evidence type="ECO:0000313" key="3">
    <source>
        <dbReference type="EMBL" id="PJE67855.1"/>
    </source>
</evidence>
<dbReference type="Gene3D" id="3.50.90.10">
    <property type="entry name" value="YerB-like"/>
    <property type="match status" value="1"/>
</dbReference>
<evidence type="ECO:0000313" key="4">
    <source>
        <dbReference type="Proteomes" id="UP000231474"/>
    </source>
</evidence>
<comment type="caution">
    <text evidence="3">The sequence shown here is derived from an EMBL/GenBank/DDBJ whole genome shotgun (WGS) entry which is preliminary data.</text>
</comment>
<proteinExistence type="predicted"/>
<dbReference type="InterPro" id="IPR023158">
    <property type="entry name" value="YerB-like_sf"/>
</dbReference>
<dbReference type="Pfam" id="PF17479">
    <property type="entry name" value="DUF3048_C"/>
    <property type="match status" value="1"/>
</dbReference>
<dbReference type="Pfam" id="PF11258">
    <property type="entry name" value="DUF3048"/>
    <property type="match status" value="1"/>
</dbReference>
<feature type="domain" description="DUF3048" evidence="2">
    <location>
        <begin position="274"/>
        <end position="382"/>
    </location>
</feature>